<evidence type="ECO:0000256" key="8">
    <source>
        <dbReference type="ARBA" id="ARBA00022833"/>
    </source>
</evidence>
<comment type="similarity">
    <text evidence="3 12">Belongs to the cytidine and deoxycytidylate deaminase family.</text>
</comment>
<reference evidence="14 15" key="1">
    <citation type="submission" date="2020-08" db="EMBL/GenBank/DDBJ databases">
        <title>A Genomic Blueprint of the Chicken Gut Microbiome.</title>
        <authorList>
            <person name="Gilroy R."/>
            <person name="Ravi A."/>
            <person name="Getino M."/>
            <person name="Pursley I."/>
            <person name="Horton D.L."/>
            <person name="Alikhan N.-F."/>
            <person name="Baker D."/>
            <person name="Gharbi K."/>
            <person name="Hall N."/>
            <person name="Watson M."/>
            <person name="Adriaenssens E.M."/>
            <person name="Foster-Nyarko E."/>
            <person name="Jarju S."/>
            <person name="Secka A."/>
            <person name="Antonio M."/>
            <person name="Oren A."/>
            <person name="Chaudhuri R."/>
            <person name="La Ragione R.M."/>
            <person name="Hildebrand F."/>
            <person name="Pallen M.J."/>
        </authorList>
    </citation>
    <scope>NUCLEOTIDE SEQUENCE [LARGE SCALE GENOMIC DNA]</scope>
    <source>
        <strain evidence="14 15">Sa2BUA9</strain>
    </source>
</reference>
<evidence type="ECO:0000256" key="9">
    <source>
        <dbReference type="ARBA" id="ARBA00032005"/>
    </source>
</evidence>
<evidence type="ECO:0000256" key="10">
    <source>
        <dbReference type="ARBA" id="ARBA00049252"/>
    </source>
</evidence>
<dbReference type="RefSeq" id="WP_191696857.1">
    <property type="nucleotide sequence ID" value="NZ_JACSQO010000002.1"/>
</dbReference>
<dbReference type="InterPro" id="IPR016193">
    <property type="entry name" value="Cytidine_deaminase-like"/>
</dbReference>
<dbReference type="SUPFAM" id="SSF53927">
    <property type="entry name" value="Cytidine deaminase-like"/>
    <property type="match status" value="1"/>
</dbReference>
<dbReference type="EC" id="3.5.4.5" evidence="4 12"/>
<dbReference type="NCBIfam" id="NF004064">
    <property type="entry name" value="PRK05578.1"/>
    <property type="match status" value="1"/>
</dbReference>
<dbReference type="Pfam" id="PF00383">
    <property type="entry name" value="dCMP_cyt_deam_1"/>
    <property type="match status" value="1"/>
</dbReference>
<dbReference type="PROSITE" id="PS51747">
    <property type="entry name" value="CYT_DCMP_DEAMINASES_2"/>
    <property type="match status" value="1"/>
</dbReference>
<evidence type="ECO:0000256" key="11">
    <source>
        <dbReference type="ARBA" id="ARBA00049558"/>
    </source>
</evidence>
<gene>
    <name evidence="14" type="ORF">H9650_06885</name>
</gene>
<comment type="cofactor">
    <cofactor evidence="1 12">
        <name>Zn(2+)</name>
        <dbReference type="ChEBI" id="CHEBI:29105"/>
    </cofactor>
</comment>
<evidence type="ECO:0000256" key="12">
    <source>
        <dbReference type="RuleBase" id="RU364006"/>
    </source>
</evidence>
<dbReference type="PANTHER" id="PTHR11644:SF2">
    <property type="entry name" value="CYTIDINE DEAMINASE"/>
    <property type="match status" value="1"/>
</dbReference>
<dbReference type="EMBL" id="JACSQO010000002">
    <property type="protein sequence ID" value="MBD7943841.1"/>
    <property type="molecule type" value="Genomic_DNA"/>
</dbReference>
<keyword evidence="15" id="KW-1185">Reference proteome</keyword>
<comment type="catalytic activity">
    <reaction evidence="11 12">
        <text>cytidine + H2O + H(+) = uridine + NH4(+)</text>
        <dbReference type="Rhea" id="RHEA:16069"/>
        <dbReference type="ChEBI" id="CHEBI:15377"/>
        <dbReference type="ChEBI" id="CHEBI:15378"/>
        <dbReference type="ChEBI" id="CHEBI:16704"/>
        <dbReference type="ChEBI" id="CHEBI:17562"/>
        <dbReference type="ChEBI" id="CHEBI:28938"/>
        <dbReference type="EC" id="3.5.4.5"/>
    </reaction>
</comment>
<evidence type="ECO:0000256" key="7">
    <source>
        <dbReference type="ARBA" id="ARBA00022801"/>
    </source>
</evidence>
<dbReference type="PROSITE" id="PS00903">
    <property type="entry name" value="CYT_DCMP_DEAMINASES_1"/>
    <property type="match status" value="1"/>
</dbReference>
<feature type="domain" description="CMP/dCMP-type deaminase" evidence="13">
    <location>
        <begin position="1"/>
        <end position="128"/>
    </location>
</feature>
<evidence type="ECO:0000313" key="14">
    <source>
        <dbReference type="EMBL" id="MBD7943841.1"/>
    </source>
</evidence>
<evidence type="ECO:0000256" key="2">
    <source>
        <dbReference type="ARBA" id="ARBA00003949"/>
    </source>
</evidence>
<dbReference type="InterPro" id="IPR002125">
    <property type="entry name" value="CMP_dCMP_dom"/>
</dbReference>
<dbReference type="InterPro" id="IPR006262">
    <property type="entry name" value="Cyt_deam_tetra"/>
</dbReference>
<evidence type="ECO:0000256" key="6">
    <source>
        <dbReference type="ARBA" id="ARBA00022723"/>
    </source>
</evidence>
<comment type="caution">
    <text evidence="14">The sequence shown here is derived from an EMBL/GenBank/DDBJ whole genome shotgun (WGS) entry which is preliminary data.</text>
</comment>
<proteinExistence type="inferred from homology"/>
<keyword evidence="8 12" id="KW-0862">Zinc</keyword>
<dbReference type="Gene3D" id="3.40.140.10">
    <property type="entry name" value="Cytidine Deaminase, domain 2"/>
    <property type="match status" value="1"/>
</dbReference>
<sequence length="136" mass="14384">MDKEKLLEASIAARNKAYVPYSKFPVGAALLTVDGEIILGCNIENASFGLTNCAERTAIFKAVSEGKKNFAAIAVSGDTEGPISPCGACRQVLAEFCDANMPVFLTNLKGNVTETTVSELLPGAFTTEDLDYAAKQ</sequence>
<evidence type="ECO:0000256" key="5">
    <source>
        <dbReference type="ARBA" id="ARBA00018266"/>
    </source>
</evidence>
<dbReference type="PANTHER" id="PTHR11644">
    <property type="entry name" value="CYTIDINE DEAMINASE"/>
    <property type="match status" value="1"/>
</dbReference>
<keyword evidence="7 12" id="KW-0378">Hydrolase</keyword>
<accession>A0ABR8R7Q5</accession>
<evidence type="ECO:0000256" key="4">
    <source>
        <dbReference type="ARBA" id="ARBA00012783"/>
    </source>
</evidence>
<keyword evidence="6 12" id="KW-0479">Metal-binding</keyword>
<dbReference type="InterPro" id="IPR016192">
    <property type="entry name" value="APOBEC/CMP_deaminase_Zn-bd"/>
</dbReference>
<evidence type="ECO:0000259" key="13">
    <source>
        <dbReference type="PROSITE" id="PS51747"/>
    </source>
</evidence>
<organism evidence="14 15">
    <name type="scientific">Psychrobacillus faecigallinarum</name>
    <dbReference type="NCBI Taxonomy" id="2762235"/>
    <lineage>
        <taxon>Bacteria</taxon>
        <taxon>Bacillati</taxon>
        <taxon>Bacillota</taxon>
        <taxon>Bacilli</taxon>
        <taxon>Bacillales</taxon>
        <taxon>Bacillaceae</taxon>
        <taxon>Psychrobacillus</taxon>
    </lineage>
</organism>
<comment type="catalytic activity">
    <reaction evidence="10 12">
        <text>2'-deoxycytidine + H2O + H(+) = 2'-deoxyuridine + NH4(+)</text>
        <dbReference type="Rhea" id="RHEA:13433"/>
        <dbReference type="ChEBI" id="CHEBI:15377"/>
        <dbReference type="ChEBI" id="CHEBI:15378"/>
        <dbReference type="ChEBI" id="CHEBI:15698"/>
        <dbReference type="ChEBI" id="CHEBI:16450"/>
        <dbReference type="ChEBI" id="CHEBI:28938"/>
        <dbReference type="EC" id="3.5.4.5"/>
    </reaction>
</comment>
<dbReference type="Proteomes" id="UP000640786">
    <property type="component" value="Unassembled WGS sequence"/>
</dbReference>
<protein>
    <recommendedName>
        <fullName evidence="5 12">Cytidine deaminase</fullName>
        <ecNumber evidence="4 12">3.5.4.5</ecNumber>
    </recommendedName>
    <alternativeName>
        <fullName evidence="9 12">Cytidine aminohydrolase</fullName>
    </alternativeName>
</protein>
<dbReference type="CDD" id="cd01283">
    <property type="entry name" value="cytidine_deaminase"/>
    <property type="match status" value="1"/>
</dbReference>
<dbReference type="InterPro" id="IPR050202">
    <property type="entry name" value="Cyt/Deoxycyt_deaminase"/>
</dbReference>
<evidence type="ECO:0000256" key="3">
    <source>
        <dbReference type="ARBA" id="ARBA00006576"/>
    </source>
</evidence>
<comment type="function">
    <text evidence="2 12">This enzyme scavenges exogenous and endogenous cytidine and 2'-deoxycytidine for UMP synthesis.</text>
</comment>
<dbReference type="NCBIfam" id="TIGR01354">
    <property type="entry name" value="cyt_deam_tetra"/>
    <property type="match status" value="1"/>
</dbReference>
<name>A0ABR8R7Q5_9BACI</name>
<dbReference type="GO" id="GO:0004126">
    <property type="term" value="F:cytidine deaminase activity"/>
    <property type="evidence" value="ECO:0007669"/>
    <property type="project" value="UniProtKB-EC"/>
</dbReference>
<evidence type="ECO:0000313" key="15">
    <source>
        <dbReference type="Proteomes" id="UP000640786"/>
    </source>
</evidence>
<evidence type="ECO:0000256" key="1">
    <source>
        <dbReference type="ARBA" id="ARBA00001947"/>
    </source>
</evidence>